<feature type="chain" id="PRO_5034367884" evidence="1">
    <location>
        <begin position="20"/>
        <end position="64"/>
    </location>
</feature>
<organism evidence="2 3">
    <name type="scientific">Glonium stellatum</name>
    <dbReference type="NCBI Taxonomy" id="574774"/>
    <lineage>
        <taxon>Eukaryota</taxon>
        <taxon>Fungi</taxon>
        <taxon>Dikarya</taxon>
        <taxon>Ascomycota</taxon>
        <taxon>Pezizomycotina</taxon>
        <taxon>Dothideomycetes</taxon>
        <taxon>Pleosporomycetidae</taxon>
        <taxon>Gloniales</taxon>
        <taxon>Gloniaceae</taxon>
        <taxon>Glonium</taxon>
    </lineage>
</organism>
<evidence type="ECO:0000256" key="1">
    <source>
        <dbReference type="SAM" id="SignalP"/>
    </source>
</evidence>
<gene>
    <name evidence="2" type="ORF">AOQ84DRAFT_296865</name>
</gene>
<name>A0A8E2EX32_9PEZI</name>
<protein>
    <submittedName>
        <fullName evidence="2">Uncharacterized protein</fullName>
    </submittedName>
</protein>
<evidence type="ECO:0000313" key="2">
    <source>
        <dbReference type="EMBL" id="OCL06522.1"/>
    </source>
</evidence>
<reference evidence="2 3" key="1">
    <citation type="journal article" date="2016" name="Nat. Commun.">
        <title>Ectomycorrhizal ecology is imprinted in the genome of the dominant symbiotic fungus Cenococcum geophilum.</title>
        <authorList>
            <consortium name="DOE Joint Genome Institute"/>
            <person name="Peter M."/>
            <person name="Kohler A."/>
            <person name="Ohm R.A."/>
            <person name="Kuo A."/>
            <person name="Krutzmann J."/>
            <person name="Morin E."/>
            <person name="Arend M."/>
            <person name="Barry K.W."/>
            <person name="Binder M."/>
            <person name="Choi C."/>
            <person name="Clum A."/>
            <person name="Copeland A."/>
            <person name="Grisel N."/>
            <person name="Haridas S."/>
            <person name="Kipfer T."/>
            <person name="LaButti K."/>
            <person name="Lindquist E."/>
            <person name="Lipzen A."/>
            <person name="Maire R."/>
            <person name="Meier B."/>
            <person name="Mihaltcheva S."/>
            <person name="Molinier V."/>
            <person name="Murat C."/>
            <person name="Poggeler S."/>
            <person name="Quandt C.A."/>
            <person name="Sperisen C."/>
            <person name="Tritt A."/>
            <person name="Tisserant E."/>
            <person name="Crous P.W."/>
            <person name="Henrissat B."/>
            <person name="Nehls U."/>
            <person name="Egli S."/>
            <person name="Spatafora J.W."/>
            <person name="Grigoriev I.V."/>
            <person name="Martin F.M."/>
        </authorList>
    </citation>
    <scope>NUCLEOTIDE SEQUENCE [LARGE SCALE GENOMIC DNA]</scope>
    <source>
        <strain evidence="2 3">CBS 207.34</strain>
    </source>
</reference>
<sequence>MKLSILALLFSASVALTSPATVSLNRATRSTELNGRTLLTPCIECPCQGLEGPCTCVANGCCCT</sequence>
<keyword evidence="3" id="KW-1185">Reference proteome</keyword>
<evidence type="ECO:0000313" key="3">
    <source>
        <dbReference type="Proteomes" id="UP000250140"/>
    </source>
</evidence>
<dbReference type="EMBL" id="KV750043">
    <property type="protein sequence ID" value="OCL06522.1"/>
    <property type="molecule type" value="Genomic_DNA"/>
</dbReference>
<feature type="signal peptide" evidence="1">
    <location>
        <begin position="1"/>
        <end position="19"/>
    </location>
</feature>
<dbReference type="Proteomes" id="UP000250140">
    <property type="component" value="Unassembled WGS sequence"/>
</dbReference>
<dbReference type="OrthoDB" id="3775508at2759"/>
<keyword evidence="1" id="KW-0732">Signal</keyword>
<dbReference type="AlphaFoldDB" id="A0A8E2EX32"/>
<accession>A0A8E2EX32</accession>
<proteinExistence type="predicted"/>